<dbReference type="AlphaFoldDB" id="A0A4V2DP76"/>
<evidence type="ECO:0000313" key="2">
    <source>
        <dbReference type="Proteomes" id="UP000293483"/>
    </source>
</evidence>
<evidence type="ECO:0008006" key="3">
    <source>
        <dbReference type="Google" id="ProtNLM"/>
    </source>
</evidence>
<accession>A0A4V2DP76</accession>
<evidence type="ECO:0000313" key="1">
    <source>
        <dbReference type="EMBL" id="RZG65694.1"/>
    </source>
</evidence>
<organism evidence="1 2">
    <name type="scientific">Acinetobacter bouvetii</name>
    <dbReference type="NCBI Taxonomy" id="202951"/>
    <lineage>
        <taxon>Bacteria</taxon>
        <taxon>Pseudomonadati</taxon>
        <taxon>Pseudomonadota</taxon>
        <taxon>Gammaproteobacteria</taxon>
        <taxon>Moraxellales</taxon>
        <taxon>Moraxellaceae</taxon>
        <taxon>Acinetobacter</taxon>
    </lineage>
</organism>
<gene>
    <name evidence="1" type="ORF">EXE25_12675</name>
</gene>
<comment type="caution">
    <text evidence="1">The sequence shown here is derived from an EMBL/GenBank/DDBJ whole genome shotgun (WGS) entry which is preliminary data.</text>
</comment>
<dbReference type="PROSITE" id="PS51257">
    <property type="entry name" value="PROKAR_LIPOPROTEIN"/>
    <property type="match status" value="1"/>
</dbReference>
<reference evidence="1 2" key="1">
    <citation type="submission" date="2019-02" db="EMBL/GenBank/DDBJ databases">
        <title>The Batch Genome Submission of Acinetobacter spp. strains.</title>
        <authorList>
            <person name="Qin J."/>
            <person name="Hu Y."/>
            <person name="Ye H."/>
            <person name="Wei L."/>
            <person name="Feng Y."/>
            <person name="Zong Z."/>
        </authorList>
    </citation>
    <scope>NUCLEOTIDE SEQUENCE [LARGE SCALE GENOMIC DNA]</scope>
    <source>
        <strain evidence="1 2">WCHABo060081</strain>
    </source>
</reference>
<protein>
    <recommendedName>
        <fullName evidence="3">Lipoprotein</fullName>
    </recommendedName>
</protein>
<name>A0A4V2DP76_9GAMM</name>
<sequence length="324" mass="36318">MQLLTSKFSKLSFISLIGLTISACGGDGTGDSYNNSTAKTSIKFPMHTYELIGERNNSIGMELYKIFSESLILHDNDVSITTRTEIDFAQNYATAENPFTEYDFTLTKDKLYESNGYSLPLYLEKNGQGSVVISHDQHKGGLTKTITFKTLSLSKKKMNSSEVINSIFASKNLNSEPTEFLKLRLAFFKSTQTFPEGAECYQFLSTQLSHSTIEFDKTNLVNKTYSAWVKEKKTQGLNVITEQWANKNVAYVKKDDGEVSDDSQMVVAELNGKLYFGDYTSDEKVDSSKYIDPSLKSGLCSAFDQKAAYGLHLAFRDLPTNPWQ</sequence>
<dbReference type="EMBL" id="SGSU01000014">
    <property type="protein sequence ID" value="RZG65694.1"/>
    <property type="molecule type" value="Genomic_DNA"/>
</dbReference>
<proteinExistence type="predicted"/>
<dbReference type="RefSeq" id="WP_130146856.1">
    <property type="nucleotide sequence ID" value="NZ_SGSU01000014.1"/>
</dbReference>
<dbReference type="Proteomes" id="UP000293483">
    <property type="component" value="Unassembled WGS sequence"/>
</dbReference>